<feature type="region of interest" description="Disordered" evidence="1">
    <location>
        <begin position="1"/>
        <end position="27"/>
    </location>
</feature>
<sequence>MPVAIVLGQAEDQPRADPLDLPPHMDHSGVQVHIIGRQAEDLALTQAATGAEVHHQSVPLRDRPADRGHLFASPRNDAPFSGPRLPHRARCAWVLDDLLVIDSRAEDGA</sequence>
<protein>
    <submittedName>
        <fullName evidence="2">Uncharacterized protein</fullName>
    </submittedName>
</protein>
<organism evidence="2 3">
    <name type="scientific">Actinocatenispora sera</name>
    <dbReference type="NCBI Taxonomy" id="390989"/>
    <lineage>
        <taxon>Bacteria</taxon>
        <taxon>Bacillati</taxon>
        <taxon>Actinomycetota</taxon>
        <taxon>Actinomycetes</taxon>
        <taxon>Micromonosporales</taxon>
        <taxon>Micromonosporaceae</taxon>
        <taxon>Actinocatenispora</taxon>
    </lineage>
</organism>
<proteinExistence type="predicted"/>
<reference evidence="2" key="1">
    <citation type="submission" date="2020-08" db="EMBL/GenBank/DDBJ databases">
        <title>Whole genome shotgun sequence of Actinocatenispora sera NBRC 101916.</title>
        <authorList>
            <person name="Komaki H."/>
            <person name="Tamura T."/>
        </authorList>
    </citation>
    <scope>NUCLEOTIDE SEQUENCE</scope>
    <source>
        <strain evidence="2">NBRC 101916</strain>
    </source>
</reference>
<feature type="compositionally biased region" description="Basic and acidic residues" evidence="1">
    <location>
        <begin position="53"/>
        <end position="69"/>
    </location>
</feature>
<dbReference type="EMBL" id="AP023354">
    <property type="protein sequence ID" value="BCJ29604.1"/>
    <property type="molecule type" value="Genomic_DNA"/>
</dbReference>
<evidence type="ECO:0000313" key="3">
    <source>
        <dbReference type="Proteomes" id="UP000680750"/>
    </source>
</evidence>
<gene>
    <name evidence="2" type="ORF">Asera_37120</name>
</gene>
<dbReference type="AlphaFoldDB" id="A0A810L2D2"/>
<feature type="region of interest" description="Disordered" evidence="1">
    <location>
        <begin position="53"/>
        <end position="83"/>
    </location>
</feature>
<keyword evidence="3" id="KW-1185">Reference proteome</keyword>
<accession>A0A810L2D2</accession>
<evidence type="ECO:0000313" key="2">
    <source>
        <dbReference type="EMBL" id="BCJ29604.1"/>
    </source>
</evidence>
<name>A0A810L2D2_9ACTN</name>
<dbReference type="Proteomes" id="UP000680750">
    <property type="component" value="Chromosome"/>
</dbReference>
<feature type="compositionally biased region" description="Basic and acidic residues" evidence="1">
    <location>
        <begin position="12"/>
        <end position="27"/>
    </location>
</feature>
<dbReference type="KEGG" id="aser:Asera_37120"/>
<evidence type="ECO:0000256" key="1">
    <source>
        <dbReference type="SAM" id="MobiDB-lite"/>
    </source>
</evidence>